<evidence type="ECO:0000313" key="3">
    <source>
        <dbReference type="Proteomes" id="UP001203423"/>
    </source>
</evidence>
<dbReference type="Pfam" id="PF02368">
    <property type="entry name" value="Big_2"/>
    <property type="match status" value="1"/>
</dbReference>
<dbReference type="RefSeq" id="WP_248942665.1">
    <property type="nucleotide sequence ID" value="NZ_JAKIKS010000141.1"/>
</dbReference>
<dbReference type="InterPro" id="IPR003343">
    <property type="entry name" value="Big_2"/>
</dbReference>
<keyword evidence="3" id="KW-1185">Reference proteome</keyword>
<gene>
    <name evidence="2" type="ORF">L2764_23045</name>
</gene>
<comment type="caution">
    <text evidence="2">The sequence shown here is derived from an EMBL/GenBank/DDBJ whole genome shotgun (WGS) entry which is preliminary data.</text>
</comment>
<proteinExistence type="predicted"/>
<evidence type="ECO:0000259" key="1">
    <source>
        <dbReference type="Pfam" id="PF02368"/>
    </source>
</evidence>
<dbReference type="Gene3D" id="2.60.40.1080">
    <property type="match status" value="2"/>
</dbReference>
<evidence type="ECO:0000313" key="2">
    <source>
        <dbReference type="EMBL" id="MCL1127272.1"/>
    </source>
</evidence>
<feature type="domain" description="BIG2" evidence="1">
    <location>
        <begin position="127"/>
        <end position="186"/>
    </location>
</feature>
<reference evidence="2 3" key="1">
    <citation type="submission" date="2022-01" db="EMBL/GenBank/DDBJ databases">
        <title>Whole genome-based taxonomy of the Shewanellaceae.</title>
        <authorList>
            <person name="Martin-Rodriguez A.J."/>
        </authorList>
    </citation>
    <scope>NUCLEOTIDE SEQUENCE [LARGE SCALE GENOMIC DNA]</scope>
    <source>
        <strain evidence="2 3">DSM 17177</strain>
    </source>
</reference>
<name>A0ABT0LJ00_9GAMM</name>
<protein>
    <submittedName>
        <fullName evidence="2">Ig-like domain-containing protein</fullName>
    </submittedName>
</protein>
<dbReference type="EMBL" id="JAKIKS010000141">
    <property type="protein sequence ID" value="MCL1127272.1"/>
    <property type="molecule type" value="Genomic_DNA"/>
</dbReference>
<organism evidence="2 3">
    <name type="scientific">Shewanella surugensis</name>
    <dbReference type="NCBI Taxonomy" id="212020"/>
    <lineage>
        <taxon>Bacteria</taxon>
        <taxon>Pseudomonadati</taxon>
        <taxon>Pseudomonadota</taxon>
        <taxon>Gammaproteobacteria</taxon>
        <taxon>Alteromonadales</taxon>
        <taxon>Shewanellaceae</taxon>
        <taxon>Shewanella</taxon>
    </lineage>
</organism>
<accession>A0ABT0LJ00</accession>
<sequence>MTATFMDVATKVVDSTMISITDAVPIQLSVHSDVNSIAQGQSSQLSAIVTYSYNTTASVTDGTQNATSWISDSNELMTVDVKGFVTANINGLVGQGSVKAIYMDAGVQIESTLNLSVTEAVPVKLVITSDKTNLAQGQSLQLKAIVIYSDNTTADVTDGSTVNTSWLSDNNDVAIVTNNGLLVANSQQ</sequence>
<dbReference type="Proteomes" id="UP001203423">
    <property type="component" value="Unassembled WGS sequence"/>
</dbReference>